<dbReference type="RefSeq" id="WP_202089510.1">
    <property type="nucleotide sequence ID" value="NZ_JAELVM010000001.1"/>
</dbReference>
<proteinExistence type="predicted"/>
<reference evidence="1 2" key="1">
    <citation type="submission" date="2020-12" db="EMBL/GenBank/DDBJ databases">
        <title>Chryseobacterium endoalhailicus sp. nov., isolated from seed of leguminous plant.</title>
        <authorList>
            <person name="Zhang X."/>
        </authorList>
    </citation>
    <scope>NUCLEOTIDE SEQUENCE [LARGE SCALE GENOMIC DNA]</scope>
    <source>
        <strain evidence="1 2">L7</strain>
    </source>
</reference>
<comment type="caution">
    <text evidence="1">The sequence shown here is derived from an EMBL/GenBank/DDBJ whole genome shotgun (WGS) entry which is preliminary data.</text>
</comment>
<gene>
    <name evidence="1" type="ORF">JET18_04970</name>
</gene>
<protein>
    <recommendedName>
        <fullName evidence="3">Long-subunit fatty acid transport protein</fullName>
    </recommendedName>
</protein>
<organism evidence="1 2">
    <name type="scientific">Chryseobacterium endalhagicum</name>
    <dbReference type="NCBI Taxonomy" id="2797638"/>
    <lineage>
        <taxon>Bacteria</taxon>
        <taxon>Pseudomonadati</taxon>
        <taxon>Bacteroidota</taxon>
        <taxon>Flavobacteriia</taxon>
        <taxon>Flavobacteriales</taxon>
        <taxon>Weeksellaceae</taxon>
        <taxon>Chryseobacterium group</taxon>
        <taxon>Chryseobacterium</taxon>
    </lineage>
</organism>
<evidence type="ECO:0000313" key="2">
    <source>
        <dbReference type="Proteomes" id="UP000661696"/>
    </source>
</evidence>
<name>A0ABS1QC30_9FLAO</name>
<keyword evidence="2" id="KW-1185">Reference proteome</keyword>
<sequence length="441" mass="49613">MKKIFAVSFISVGYFLNAQSISNSPYATYGIGDVKYDNTIETASMGGISTAFISDFTSSFNFANPANNSNFELTSIRLEATNENNYFKTNYNDTKSTKHSTYLSNIALAFPLSPKVKMGLSYQPYSSKTYDIQNTEKRYEMIENVETFTGYYTNRFKGSGTLNTAQAAVSYKIDQNFAVGLRANLYFGNLYDLNEIKSFGTDGISDAEYINGYETKNSIKNFNFTLGGSYQSLNPRTDKKLTIGATATFGNTSNMTTDYVNSTYLYADAAESSKILETVIERKSTSSKNLLPLQASLGVGYGSENHWFLSGQLDYKKGEDISYFGKSFDFQDTYRISAGGWYLPNYNNFRNYFSRVIYRYGAFYERGNLKIDGNSINKFGISAGVMLPFKTSSITRMSGLELGVEVGKRGTLNNNLINQNYINLRVGFNFADRWFRKNLYN</sequence>
<dbReference type="EMBL" id="JAELVM010000001">
    <property type="protein sequence ID" value="MBL1220178.1"/>
    <property type="molecule type" value="Genomic_DNA"/>
</dbReference>
<evidence type="ECO:0000313" key="1">
    <source>
        <dbReference type="EMBL" id="MBL1220178.1"/>
    </source>
</evidence>
<evidence type="ECO:0008006" key="3">
    <source>
        <dbReference type="Google" id="ProtNLM"/>
    </source>
</evidence>
<dbReference type="Gene3D" id="2.40.160.60">
    <property type="entry name" value="Outer membrane protein transport protein (OMPP1/FadL/TodX)"/>
    <property type="match status" value="1"/>
</dbReference>
<accession>A0ABS1QC30</accession>
<dbReference type="Proteomes" id="UP000661696">
    <property type="component" value="Unassembled WGS sequence"/>
</dbReference>